<keyword evidence="4" id="KW-1185">Reference proteome</keyword>
<evidence type="ECO:0000313" key="3">
    <source>
        <dbReference type="EMBL" id="PKY45753.1"/>
    </source>
</evidence>
<organism evidence="3 4">
    <name type="scientific">Rhizophagus irregularis</name>
    <dbReference type="NCBI Taxonomy" id="588596"/>
    <lineage>
        <taxon>Eukaryota</taxon>
        <taxon>Fungi</taxon>
        <taxon>Fungi incertae sedis</taxon>
        <taxon>Mucoromycota</taxon>
        <taxon>Glomeromycotina</taxon>
        <taxon>Glomeromycetes</taxon>
        <taxon>Glomerales</taxon>
        <taxon>Glomeraceae</taxon>
        <taxon>Rhizophagus</taxon>
    </lineage>
</organism>
<accession>A0A2I1GGL7</accession>
<keyword evidence="1" id="KW-0175">Coiled coil</keyword>
<name>A0A2I1GGL7_9GLOM</name>
<feature type="chain" id="PRO_5014155788" evidence="2">
    <location>
        <begin position="17"/>
        <end position="106"/>
    </location>
</feature>
<sequence>MGGMGYGILPIPFIWAASILVEEYICCTFGRFHDVKILDSNILYCNQPDKCKVDKREDLNKREDTTEKKILKEKREKRRYEREDAKEDTQKTNFFSETYINFLFNK</sequence>
<proteinExistence type="predicted"/>
<evidence type="ECO:0000256" key="1">
    <source>
        <dbReference type="SAM" id="Coils"/>
    </source>
</evidence>
<evidence type="ECO:0000313" key="4">
    <source>
        <dbReference type="Proteomes" id="UP000234323"/>
    </source>
</evidence>
<evidence type="ECO:0000256" key="2">
    <source>
        <dbReference type="SAM" id="SignalP"/>
    </source>
</evidence>
<feature type="coiled-coil region" evidence="1">
    <location>
        <begin position="56"/>
        <end position="83"/>
    </location>
</feature>
<protein>
    <submittedName>
        <fullName evidence="3">Uncharacterized protein</fullName>
    </submittedName>
</protein>
<reference evidence="3 4" key="1">
    <citation type="submission" date="2015-10" db="EMBL/GenBank/DDBJ databases">
        <title>Genome analyses suggest a sexual origin of heterokaryosis in a supposedly ancient asexual fungus.</title>
        <authorList>
            <person name="Ropars J."/>
            <person name="Sedzielewska K."/>
            <person name="Noel J."/>
            <person name="Charron P."/>
            <person name="Farinelli L."/>
            <person name="Marton T."/>
            <person name="Kruger M."/>
            <person name="Pelin A."/>
            <person name="Brachmann A."/>
            <person name="Corradi N."/>
        </authorList>
    </citation>
    <scope>NUCLEOTIDE SEQUENCE [LARGE SCALE GENOMIC DNA]</scope>
    <source>
        <strain evidence="3 4">A4</strain>
    </source>
</reference>
<dbReference type="Proteomes" id="UP000234323">
    <property type="component" value="Unassembled WGS sequence"/>
</dbReference>
<gene>
    <name evidence="3" type="ORF">RhiirA4_460414</name>
</gene>
<keyword evidence="2" id="KW-0732">Signal</keyword>
<feature type="signal peptide" evidence="2">
    <location>
        <begin position="1"/>
        <end position="16"/>
    </location>
</feature>
<dbReference type="AlphaFoldDB" id="A0A2I1GGL7"/>
<dbReference type="EMBL" id="LLXI01000406">
    <property type="protein sequence ID" value="PKY45753.1"/>
    <property type="molecule type" value="Genomic_DNA"/>
</dbReference>
<comment type="caution">
    <text evidence="3">The sequence shown here is derived from an EMBL/GenBank/DDBJ whole genome shotgun (WGS) entry which is preliminary data.</text>
</comment>